<dbReference type="SMART" id="SM00345">
    <property type="entry name" value="HTH_GNTR"/>
    <property type="match status" value="1"/>
</dbReference>
<feature type="domain" description="HTH gntR-type" evidence="4">
    <location>
        <begin position="10"/>
        <end position="78"/>
    </location>
</feature>
<dbReference type="SUPFAM" id="SSF46785">
    <property type="entry name" value="Winged helix' DNA-binding domain"/>
    <property type="match status" value="1"/>
</dbReference>
<evidence type="ECO:0000256" key="1">
    <source>
        <dbReference type="ARBA" id="ARBA00023015"/>
    </source>
</evidence>
<protein>
    <submittedName>
        <fullName evidence="5">GntR family transcriptional regulator</fullName>
    </submittedName>
</protein>
<dbReference type="PROSITE" id="PS50949">
    <property type="entry name" value="HTH_GNTR"/>
    <property type="match status" value="1"/>
</dbReference>
<gene>
    <name evidence="5" type="ORF">B9N49_02220</name>
</gene>
<sequence>MININTTSDVPIYTQIRNEIIREIANGNLQNGDELPSVRQFANDLGINPMTISKAYNILKDEKIIVIDRRVGAKICVDEGYSRNSFEDELKLLLMEAKIRGKSQTDIKNIVEEIIK</sequence>
<keyword evidence="3" id="KW-0804">Transcription</keyword>
<accession>A0A233V7X1</accession>
<dbReference type="InterPro" id="IPR000524">
    <property type="entry name" value="Tscrpt_reg_HTH_GntR"/>
</dbReference>
<keyword evidence="1" id="KW-0805">Transcription regulation</keyword>
<dbReference type="EMBL" id="NDYC01000010">
    <property type="protein sequence ID" value="OXZ28491.1"/>
    <property type="molecule type" value="Genomic_DNA"/>
</dbReference>
<evidence type="ECO:0000259" key="4">
    <source>
        <dbReference type="PROSITE" id="PS50949"/>
    </source>
</evidence>
<dbReference type="InterPro" id="IPR036388">
    <property type="entry name" value="WH-like_DNA-bd_sf"/>
</dbReference>
<evidence type="ECO:0000313" key="6">
    <source>
        <dbReference type="Proteomes" id="UP000215413"/>
    </source>
</evidence>
<dbReference type="PANTHER" id="PTHR38445">
    <property type="entry name" value="HTH-TYPE TRANSCRIPTIONAL REPRESSOR YTRA"/>
    <property type="match status" value="1"/>
</dbReference>
<dbReference type="CDD" id="cd07377">
    <property type="entry name" value="WHTH_GntR"/>
    <property type="match status" value="1"/>
</dbReference>
<evidence type="ECO:0000256" key="3">
    <source>
        <dbReference type="ARBA" id="ARBA00023163"/>
    </source>
</evidence>
<keyword evidence="2" id="KW-0238">DNA-binding</keyword>
<evidence type="ECO:0000256" key="2">
    <source>
        <dbReference type="ARBA" id="ARBA00023125"/>
    </source>
</evidence>
<dbReference type="GO" id="GO:0003700">
    <property type="term" value="F:DNA-binding transcription factor activity"/>
    <property type="evidence" value="ECO:0007669"/>
    <property type="project" value="InterPro"/>
</dbReference>
<comment type="caution">
    <text evidence="5">The sequence shown here is derived from an EMBL/GenBank/DDBJ whole genome shotgun (WGS) entry which is preliminary data.</text>
</comment>
<reference evidence="6" key="1">
    <citation type="submission" date="2017-04" db="EMBL/GenBank/DDBJ databases">
        <title>Finegoldia magna isolated from orthopedic joint implant-associated infections.</title>
        <authorList>
            <person name="Bjorklund S."/>
            <person name="Bruggemann H."/>
            <person name="Jensen A."/>
            <person name="Hellmark B."/>
            <person name="Soderquist B."/>
        </authorList>
    </citation>
    <scope>NUCLEOTIDE SEQUENCE [LARGE SCALE GENOMIC DNA]</scope>
    <source>
        <strain evidence="6">CCUG 54800</strain>
    </source>
</reference>
<evidence type="ECO:0000313" key="5">
    <source>
        <dbReference type="EMBL" id="OXZ28491.1"/>
    </source>
</evidence>
<dbReference type="Proteomes" id="UP000215413">
    <property type="component" value="Unassembled WGS sequence"/>
</dbReference>
<dbReference type="Gene3D" id="1.10.10.10">
    <property type="entry name" value="Winged helix-like DNA-binding domain superfamily/Winged helix DNA-binding domain"/>
    <property type="match status" value="1"/>
</dbReference>
<dbReference type="GO" id="GO:0003677">
    <property type="term" value="F:DNA binding"/>
    <property type="evidence" value="ECO:0007669"/>
    <property type="project" value="UniProtKB-KW"/>
</dbReference>
<dbReference type="PANTHER" id="PTHR38445:SF12">
    <property type="entry name" value="GNTR-FAMILY TRANSCRIPTIONAL REGULATOR"/>
    <property type="match status" value="1"/>
</dbReference>
<proteinExistence type="predicted"/>
<dbReference type="AlphaFoldDB" id="A0A233V7X1"/>
<dbReference type="InterPro" id="IPR036390">
    <property type="entry name" value="WH_DNA-bd_sf"/>
</dbReference>
<dbReference type="Pfam" id="PF00392">
    <property type="entry name" value="GntR"/>
    <property type="match status" value="1"/>
</dbReference>
<name>A0A233V7X1_FINMA</name>
<dbReference type="RefSeq" id="WP_094205340.1">
    <property type="nucleotide sequence ID" value="NZ_NDYC01000010.1"/>
</dbReference>
<organism evidence="5 6">
    <name type="scientific">Finegoldia magna</name>
    <name type="common">Peptostreptococcus magnus</name>
    <dbReference type="NCBI Taxonomy" id="1260"/>
    <lineage>
        <taxon>Bacteria</taxon>
        <taxon>Bacillati</taxon>
        <taxon>Bacillota</taxon>
        <taxon>Tissierellia</taxon>
        <taxon>Tissierellales</taxon>
        <taxon>Peptoniphilaceae</taxon>
        <taxon>Finegoldia</taxon>
    </lineage>
</organism>